<proteinExistence type="predicted"/>
<dbReference type="AlphaFoldDB" id="A0A0A9AJ30"/>
<reference evidence="1" key="1">
    <citation type="submission" date="2014-09" db="EMBL/GenBank/DDBJ databases">
        <authorList>
            <person name="Magalhaes I.L.F."/>
            <person name="Oliveira U."/>
            <person name="Santos F.R."/>
            <person name="Vidigal T.H.D.A."/>
            <person name="Brescovit A.D."/>
            <person name="Santos A.J."/>
        </authorList>
    </citation>
    <scope>NUCLEOTIDE SEQUENCE</scope>
    <source>
        <tissue evidence="1">Shoot tissue taken approximately 20 cm above the soil surface</tissue>
    </source>
</reference>
<sequence>MNRLINQKITYIGQPLLSNQTVYGS</sequence>
<reference evidence="1" key="2">
    <citation type="journal article" date="2015" name="Data Brief">
        <title>Shoot transcriptome of the giant reed, Arundo donax.</title>
        <authorList>
            <person name="Barrero R.A."/>
            <person name="Guerrero F.D."/>
            <person name="Moolhuijzen P."/>
            <person name="Goolsby J.A."/>
            <person name="Tidwell J."/>
            <person name="Bellgard S.E."/>
            <person name="Bellgard M.I."/>
        </authorList>
    </citation>
    <scope>NUCLEOTIDE SEQUENCE</scope>
    <source>
        <tissue evidence="1">Shoot tissue taken approximately 20 cm above the soil surface</tissue>
    </source>
</reference>
<protein>
    <submittedName>
        <fullName evidence="1">Uncharacterized protein</fullName>
    </submittedName>
</protein>
<organism evidence="1">
    <name type="scientific">Arundo donax</name>
    <name type="common">Giant reed</name>
    <name type="synonym">Donax arundinaceus</name>
    <dbReference type="NCBI Taxonomy" id="35708"/>
    <lineage>
        <taxon>Eukaryota</taxon>
        <taxon>Viridiplantae</taxon>
        <taxon>Streptophyta</taxon>
        <taxon>Embryophyta</taxon>
        <taxon>Tracheophyta</taxon>
        <taxon>Spermatophyta</taxon>
        <taxon>Magnoliopsida</taxon>
        <taxon>Liliopsida</taxon>
        <taxon>Poales</taxon>
        <taxon>Poaceae</taxon>
        <taxon>PACMAD clade</taxon>
        <taxon>Arundinoideae</taxon>
        <taxon>Arundineae</taxon>
        <taxon>Arundo</taxon>
    </lineage>
</organism>
<name>A0A0A9AJ30_ARUDO</name>
<dbReference type="EMBL" id="GBRH01246206">
    <property type="protein sequence ID" value="JAD51689.1"/>
    <property type="molecule type" value="Transcribed_RNA"/>
</dbReference>
<accession>A0A0A9AJ30</accession>
<evidence type="ECO:0000313" key="1">
    <source>
        <dbReference type="EMBL" id="JAD51689.1"/>
    </source>
</evidence>